<keyword evidence="2" id="KW-0378">Hydrolase</keyword>
<sequence>MRKMKICSKCKEEKEEGEFSKSKSRKGGLNHWCKICCKKYTKKWYENNKERIRKQHKEYYKNNKDKRKEYRENNKAKRKEYRENNKDKMRKYHKEYCKNNKDKRREYITSFALYNTYEHQISYAELTRHDPDNWELLQVKCTYCSKWFNPTNLSVYNRKVALERPAFIGGENRLYCSNGCKQLCPIFHKKKYSAEQTNTKQLSREVQAELRQMVFERDEWTCIKCGKTKSLQCHHTEGIHWNPIESADIDICVTFCVKCHGEAHKDKGCRYYDLQCRMEE</sequence>
<name>A0A6M3K623_9ZZZZ</name>
<organism evidence="2">
    <name type="scientific">viral metagenome</name>
    <dbReference type="NCBI Taxonomy" id="1070528"/>
    <lineage>
        <taxon>unclassified sequences</taxon>
        <taxon>metagenomes</taxon>
        <taxon>organismal metagenomes</taxon>
    </lineage>
</organism>
<keyword evidence="2" id="KW-0255">Endonuclease</keyword>
<accession>A0A6M3K623</accession>
<evidence type="ECO:0000313" key="2">
    <source>
        <dbReference type="EMBL" id="QJA77062.1"/>
    </source>
</evidence>
<feature type="compositionally biased region" description="Basic and acidic residues" evidence="1">
    <location>
        <begin position="57"/>
        <end position="85"/>
    </location>
</feature>
<feature type="region of interest" description="Disordered" evidence="1">
    <location>
        <begin position="56"/>
        <end position="85"/>
    </location>
</feature>
<protein>
    <submittedName>
        <fullName evidence="2">Putative HNH homing endonuclease</fullName>
    </submittedName>
</protein>
<evidence type="ECO:0000256" key="1">
    <source>
        <dbReference type="SAM" id="MobiDB-lite"/>
    </source>
</evidence>
<dbReference type="EMBL" id="MT142262">
    <property type="protein sequence ID" value="QJA77062.1"/>
    <property type="molecule type" value="Genomic_DNA"/>
</dbReference>
<dbReference type="GO" id="GO:0004519">
    <property type="term" value="F:endonuclease activity"/>
    <property type="evidence" value="ECO:0007669"/>
    <property type="project" value="UniProtKB-KW"/>
</dbReference>
<gene>
    <name evidence="2" type="ORF">MM415A01366_0002</name>
</gene>
<reference evidence="2" key="1">
    <citation type="submission" date="2020-03" db="EMBL/GenBank/DDBJ databases">
        <title>The deep terrestrial virosphere.</title>
        <authorList>
            <person name="Holmfeldt K."/>
            <person name="Nilsson E."/>
            <person name="Simone D."/>
            <person name="Lopez-Fernandez M."/>
            <person name="Wu X."/>
            <person name="de Brujin I."/>
            <person name="Lundin D."/>
            <person name="Andersson A."/>
            <person name="Bertilsson S."/>
            <person name="Dopson M."/>
        </authorList>
    </citation>
    <scope>NUCLEOTIDE SEQUENCE</scope>
    <source>
        <strain evidence="2">MM415A01366</strain>
    </source>
</reference>
<keyword evidence="2" id="KW-0540">Nuclease</keyword>
<dbReference type="AlphaFoldDB" id="A0A6M3K623"/>
<proteinExistence type="predicted"/>